<dbReference type="Pfam" id="PF14295">
    <property type="entry name" value="PAN_4"/>
    <property type="match status" value="1"/>
</dbReference>
<dbReference type="Pfam" id="PF07703">
    <property type="entry name" value="A2M_BRD"/>
    <property type="match status" value="1"/>
</dbReference>
<dbReference type="InterPro" id="IPR041462">
    <property type="entry name" value="Bact_A2M_MG6"/>
</dbReference>
<dbReference type="Proteomes" id="UP000572377">
    <property type="component" value="Unassembled WGS sequence"/>
</dbReference>
<dbReference type="InterPro" id="IPR011626">
    <property type="entry name" value="Alpha-macroglobulin_TED"/>
</dbReference>
<dbReference type="PIRSF" id="PIRSF038980">
    <property type="entry name" value="A2M_bac"/>
    <property type="match status" value="1"/>
</dbReference>
<dbReference type="CDD" id="cd02891">
    <property type="entry name" value="A2M_like"/>
    <property type="match status" value="1"/>
</dbReference>
<evidence type="ECO:0000259" key="7">
    <source>
        <dbReference type="SMART" id="SM01359"/>
    </source>
</evidence>
<dbReference type="Gene3D" id="3.50.4.10">
    <property type="entry name" value="Hepatocyte Growth Factor"/>
    <property type="match status" value="1"/>
</dbReference>
<dbReference type="InterPro" id="IPR000177">
    <property type="entry name" value="Apple"/>
</dbReference>
<dbReference type="GO" id="GO:0006508">
    <property type="term" value="P:proteolysis"/>
    <property type="evidence" value="ECO:0007669"/>
    <property type="project" value="InterPro"/>
</dbReference>
<accession>A0A849L4Z7</accession>
<evidence type="ECO:0000256" key="4">
    <source>
        <dbReference type="ARBA" id="ARBA00023157"/>
    </source>
</evidence>
<evidence type="ECO:0000313" key="10">
    <source>
        <dbReference type="Proteomes" id="UP000572377"/>
    </source>
</evidence>
<dbReference type="InterPro" id="IPR041246">
    <property type="entry name" value="Bact_MG10"/>
</dbReference>
<dbReference type="SUPFAM" id="SSF48239">
    <property type="entry name" value="Terpenoid cyclases/Protein prenyltransferases"/>
    <property type="match status" value="1"/>
</dbReference>
<protein>
    <submittedName>
        <fullName evidence="9">Alpha-2-macroglobulin family protein</fullName>
    </submittedName>
</protein>
<dbReference type="SMART" id="SM01360">
    <property type="entry name" value="A2M"/>
    <property type="match status" value="1"/>
</dbReference>
<dbReference type="Pfam" id="PF21142">
    <property type="entry name" value="A2M_bMG2"/>
    <property type="match status" value="1"/>
</dbReference>
<sequence length="1814" mass="189679">MARIFIAFVAMLLTVLPLHAQTDPLPLKRPLYEHDTDFYGGDLRSIFDTTPEFCRAACDAETQCQAFTYNTRSASCFLKTGVERRDPYVGAVSAVMLPIPPEIRARAARRAAALDFLAPGAIGEAGDFVERIVVGHAGGTDAGALLAEARQGARAGDFRAAMDSAGMAAALADRAETWAAYSEYALAVRTNDGEERANLRRDALNAAVASVLRAPDGAELQNALAALAVALEANAQGRASIDALRLALAEGPRADLSAALDRVVGLYGFRVSDSRVDSDAGTPRVCITFSEPLVAGAVDYADYLSLPSPGLAVTADGRDLCIEGMAHGSELALTLRPGLPAQSGEVLARAVDQSFYVRDRTPSLRFPGRAYVLPRSADAAIPLIGVNVPRAEVAIHAIPDAGLRAALRDGIVGSPLAGYDEERLADELGTPVWSGVAELGMELNRDVTTTLPLGETVQDFVPGVYAMTARLPGAEDWERAATQWFIVTDLGLSTLSGPDGVHVFVRGLGSAAPRPGVEVALVARNGAALGRAVTDAGGYAVFPPGLARGTGGSAPALLTATGAEGDYAFLDLTEAAMDLGDRGVAGRAAPPPVDVFIATDRGAYRPGERLNATILARDPASRGIAGLPLTAVILRPDGVEHGRQTLTDAGAGGRVLALDLPDGAMRGPWRLRVHADPEAPALADAGFLVEDFVPERIDFTLDLPEGPVDLSALPPLGIEARFLFGAPGAGLTVDGDLLVSATDGVAGFPGYRFGPTDSQFSTQYAPLAERPLVTGADGRLSLPLFPSRPEMADRPLELTAVVRLADTSGRPVERRITRPVRPDAPLIGVRPLFDGDVPEGSSAAFDVIALGAGGAQVAMPGLRWELVRVETDYQWYELNGRWNFERIESRNRIADGTIDTLADAPVRIEAGVDWGRYELSVAGASGGYARTVTAFDAGWYAADAGTETPDLLEVSLDRESYAAGDTARLRIAPRLPGEIQVMVLADGLIERRSLTVTDTAPVEVDLAVTDAWGIGAYVVASHVRPLERAAGRNPSRAIGLGWVGIEPGPRRLEAAFTSRAEAAPRGVHMASLAVTGAQPGETVFATVSAVDLGILNLTGSEPPDPAAHYLGQRRLGFELRDLYGRLIDGMQGSPGRLRSGGDGGAASLAGPPPTERLMAVFSGPLTLDAEGRASVPVPLPDFNGTVRLDAVVWSASGVGSASQELLVRDPVVLSATLPRFLAPGDRSEIVFDLTHVSGPAGPVSVTLTGTDALPLPDVALSARLEAGGRATLSVPITAGAVGDNGLVVQLTTPDGQVLTKELALGIRANDPGIARQSRLTLEPGQSLDLTGDLLAGLVPGTGRVLVSAGALARFDVPGLLAALDAYPFGCTEQIVSRALPLLYYDQMAASLDLLGQERLDTRMRDALNSVLGRQASDGSFGLWRPGDGDLWLDAYVTDFLSRARAEGHPVSERAFDAALRNLANAVNAAPDFENGGEGLAYALMVLAREGRASIGDLRYYADSRADAFATPLALAQLGAGLAAYGDPARADAMFRAAAARLGEGEADSGWRADYGTAARDRAAVLTLAVEAGSQALDRADLTEAVVRDARPGRSASTQEQLWTVLAAHALGAVGAEPGLTLDGAAPAGPLAEAFDGQDLATPRRIANDGALAVPVVLTVFGTPEAAEPAQGNGYRIERQLFTPEGAPVDPQSIRRNDRIVVVLTVTPERDGAARLMITDPLPAGFEIDNPALVSTGNVAGLDWIDLPDIARHTAAETMRYTAAVDASGRQPIRLAYAVRAISAGVFHHPAASVEDMYRPAFRARGATGQAVIAP</sequence>
<dbReference type="InterPro" id="IPR002890">
    <property type="entry name" value="MG2"/>
</dbReference>
<dbReference type="CDD" id="cd01100">
    <property type="entry name" value="APPLE_Factor_XI_like"/>
    <property type="match status" value="1"/>
</dbReference>
<dbReference type="InterPro" id="IPR008930">
    <property type="entry name" value="Terpenoid_cyclase/PrenylTrfase"/>
</dbReference>
<dbReference type="PANTHER" id="PTHR40094">
    <property type="entry name" value="ALPHA-2-MACROGLOBULIN HOMOLOG"/>
    <property type="match status" value="1"/>
</dbReference>
<feature type="domain" description="Apple" evidence="6">
    <location>
        <begin position="32"/>
        <end position="94"/>
    </location>
</feature>
<feature type="domain" description="Alpha-2-macroglobulin bait region" evidence="7">
    <location>
        <begin position="952"/>
        <end position="1097"/>
    </location>
</feature>
<dbReference type="SMART" id="SM01359">
    <property type="entry name" value="A2M_N_2"/>
    <property type="match status" value="1"/>
</dbReference>
<name>A0A849L4Z7_9RHOB</name>
<evidence type="ECO:0000256" key="3">
    <source>
        <dbReference type="ARBA" id="ARBA00022737"/>
    </source>
</evidence>
<dbReference type="InterPro" id="IPR041203">
    <property type="entry name" value="Bact_A2M_MG5"/>
</dbReference>
<evidence type="ECO:0000256" key="2">
    <source>
        <dbReference type="ARBA" id="ARBA00022729"/>
    </source>
</evidence>
<dbReference type="EMBL" id="JABFBC010000002">
    <property type="protein sequence ID" value="NNU81445.1"/>
    <property type="molecule type" value="Genomic_DNA"/>
</dbReference>
<dbReference type="InterPro" id="IPR021868">
    <property type="entry name" value="Alpha_2_Macroglob_MG3"/>
</dbReference>
<dbReference type="InterPro" id="IPR001599">
    <property type="entry name" value="Macroglobln_a2"/>
</dbReference>
<keyword evidence="3" id="KW-0677">Repeat</keyword>
<keyword evidence="10" id="KW-1185">Reference proteome</keyword>
<gene>
    <name evidence="9" type="ORF">HMH01_13465</name>
</gene>
<comment type="caution">
    <text evidence="9">The sequence shown here is derived from an EMBL/GenBank/DDBJ whole genome shotgun (WGS) entry which is preliminary data.</text>
</comment>
<dbReference type="GO" id="GO:0004866">
    <property type="term" value="F:endopeptidase inhibitor activity"/>
    <property type="evidence" value="ECO:0007669"/>
    <property type="project" value="InterPro"/>
</dbReference>
<dbReference type="Pfam" id="PF11974">
    <property type="entry name" value="bMG3"/>
    <property type="match status" value="1"/>
</dbReference>
<dbReference type="InterPro" id="IPR049120">
    <property type="entry name" value="A2M_bMG2"/>
</dbReference>
<dbReference type="PANTHER" id="PTHR40094:SF1">
    <property type="entry name" value="UBIQUITIN DOMAIN-CONTAINING PROTEIN"/>
    <property type="match status" value="1"/>
</dbReference>
<dbReference type="InterPro" id="IPR051802">
    <property type="entry name" value="YfhM-like"/>
</dbReference>
<feature type="domain" description="Alpha-2-macroglobulin" evidence="8">
    <location>
        <begin position="1159"/>
        <end position="1247"/>
    </location>
</feature>
<dbReference type="Pfam" id="PF00207">
    <property type="entry name" value="A2M"/>
    <property type="match status" value="1"/>
</dbReference>
<dbReference type="InterPro" id="IPR026284">
    <property type="entry name" value="A2MG_proteobact"/>
</dbReference>
<keyword evidence="4" id="KW-1015">Disulfide bond</keyword>
<dbReference type="InterPro" id="IPR003609">
    <property type="entry name" value="Pan_app"/>
</dbReference>
<evidence type="ECO:0000256" key="5">
    <source>
        <dbReference type="SAM" id="SignalP"/>
    </source>
</evidence>
<proteinExistence type="inferred from homology"/>
<dbReference type="GO" id="GO:0005615">
    <property type="term" value="C:extracellular space"/>
    <property type="evidence" value="ECO:0007669"/>
    <property type="project" value="InterPro"/>
</dbReference>
<evidence type="ECO:0000256" key="1">
    <source>
        <dbReference type="ARBA" id="ARBA00010556"/>
    </source>
</evidence>
<feature type="chain" id="PRO_5033048095" evidence="5">
    <location>
        <begin position="21"/>
        <end position="1814"/>
    </location>
</feature>
<dbReference type="RefSeq" id="WP_171326287.1">
    <property type="nucleotide sequence ID" value="NZ_JABFBC010000002.1"/>
</dbReference>
<feature type="signal peptide" evidence="5">
    <location>
        <begin position="1"/>
        <end position="20"/>
    </location>
</feature>
<dbReference type="Pfam" id="PF07678">
    <property type="entry name" value="TED_complement"/>
    <property type="match status" value="1"/>
</dbReference>
<dbReference type="Gene3D" id="1.50.10.20">
    <property type="match status" value="1"/>
</dbReference>
<organism evidence="9 10">
    <name type="scientific">Halovulum dunhuangense</name>
    <dbReference type="NCBI Taxonomy" id="1505036"/>
    <lineage>
        <taxon>Bacteria</taxon>
        <taxon>Pseudomonadati</taxon>
        <taxon>Pseudomonadota</taxon>
        <taxon>Alphaproteobacteria</taxon>
        <taxon>Rhodobacterales</taxon>
        <taxon>Paracoccaceae</taxon>
        <taxon>Halovulum</taxon>
    </lineage>
</organism>
<comment type="similarity">
    <text evidence="1">Belongs to the protease inhibitor I39 (alpha-2-macroglobulin) family. Bacterial alpha-2-macroglobulin subfamily.</text>
</comment>
<dbReference type="Pfam" id="PF01835">
    <property type="entry name" value="MG2"/>
    <property type="match status" value="1"/>
</dbReference>
<dbReference type="SMART" id="SM00223">
    <property type="entry name" value="APPLE"/>
    <property type="match status" value="1"/>
</dbReference>
<dbReference type="Gene3D" id="2.60.40.1930">
    <property type="match status" value="1"/>
</dbReference>
<dbReference type="Pfam" id="PF17972">
    <property type="entry name" value="bMG5"/>
    <property type="match status" value="1"/>
</dbReference>
<evidence type="ECO:0000313" key="9">
    <source>
        <dbReference type="EMBL" id="NNU81445.1"/>
    </source>
</evidence>
<dbReference type="InterPro" id="IPR011625">
    <property type="entry name" value="A2M_N_BRD"/>
</dbReference>
<keyword evidence="2 5" id="KW-0732">Signal</keyword>
<dbReference type="Pfam" id="PF17973">
    <property type="entry name" value="bMG10"/>
    <property type="match status" value="1"/>
</dbReference>
<reference evidence="9 10" key="1">
    <citation type="submission" date="2020-05" db="EMBL/GenBank/DDBJ databases">
        <title>Gimesia benthica sp. nov., a novel planctomycete isolated from a deep-sea water sample of the Northwest Indian Ocean.</title>
        <authorList>
            <person name="Wang J."/>
            <person name="Ruan C."/>
            <person name="Song L."/>
            <person name="Zhu Y."/>
            <person name="Li A."/>
            <person name="Zheng X."/>
            <person name="Wang L."/>
            <person name="Lu Z."/>
            <person name="Huang Y."/>
            <person name="Du W."/>
            <person name="Zhou Y."/>
            <person name="Huang L."/>
            <person name="Dai X."/>
        </authorList>
    </citation>
    <scope>NUCLEOTIDE SEQUENCE [LARGE SCALE GENOMIC DNA]</scope>
    <source>
        <strain evidence="9 10">YYQ-30</strain>
    </source>
</reference>
<evidence type="ECO:0000259" key="6">
    <source>
        <dbReference type="SMART" id="SM00223"/>
    </source>
</evidence>
<evidence type="ECO:0000259" key="8">
    <source>
        <dbReference type="SMART" id="SM01360"/>
    </source>
</evidence>
<dbReference type="Pfam" id="PF17962">
    <property type="entry name" value="bMG6"/>
    <property type="match status" value="1"/>
</dbReference>